<protein>
    <recommendedName>
        <fullName evidence="4">Secreted protein</fullName>
    </recommendedName>
</protein>
<reference evidence="2 3" key="1">
    <citation type="submission" date="2021-07" db="EMBL/GenBank/DDBJ databases">
        <title>Paenibacillus radiodurans sp. nov., isolated from the southeastern edge of Tengger Desert.</title>
        <authorList>
            <person name="Zhang G."/>
        </authorList>
    </citation>
    <scope>NUCLEOTIDE SEQUENCE [LARGE SCALE GENOMIC DNA]</scope>
    <source>
        <strain evidence="2 3">DT7-4</strain>
    </source>
</reference>
<feature type="region of interest" description="Disordered" evidence="1">
    <location>
        <begin position="27"/>
        <end position="53"/>
    </location>
</feature>
<keyword evidence="3" id="KW-1185">Reference proteome</keyword>
<organism evidence="2 3">
    <name type="scientific">Paenibacillus oenotherae</name>
    <dbReference type="NCBI Taxonomy" id="1435645"/>
    <lineage>
        <taxon>Bacteria</taxon>
        <taxon>Bacillati</taxon>
        <taxon>Bacillota</taxon>
        <taxon>Bacilli</taxon>
        <taxon>Bacillales</taxon>
        <taxon>Paenibacillaceae</taxon>
        <taxon>Paenibacillus</taxon>
    </lineage>
</organism>
<comment type="caution">
    <text evidence="2">The sequence shown here is derived from an EMBL/GenBank/DDBJ whole genome shotgun (WGS) entry which is preliminary data.</text>
</comment>
<evidence type="ECO:0008006" key="4">
    <source>
        <dbReference type="Google" id="ProtNLM"/>
    </source>
</evidence>
<accession>A0ABS7D8G2</accession>
<evidence type="ECO:0000313" key="2">
    <source>
        <dbReference type="EMBL" id="MBW7476225.1"/>
    </source>
</evidence>
<evidence type="ECO:0000313" key="3">
    <source>
        <dbReference type="Proteomes" id="UP000812277"/>
    </source>
</evidence>
<gene>
    <name evidence="2" type="ORF">K0T92_15890</name>
</gene>
<evidence type="ECO:0000256" key="1">
    <source>
        <dbReference type="SAM" id="MobiDB-lite"/>
    </source>
</evidence>
<proteinExistence type="predicted"/>
<name>A0ABS7D8G2_9BACL</name>
<dbReference type="RefSeq" id="WP_219873461.1">
    <property type="nucleotide sequence ID" value="NZ_JAHZIJ010000011.1"/>
</dbReference>
<dbReference type="Proteomes" id="UP000812277">
    <property type="component" value="Unassembled WGS sequence"/>
</dbReference>
<sequence>MLLLLVIIAVAGSVLFSLLQPPVPESAAAEIQQRPDGTTTKDADEPAYTNIHL</sequence>
<dbReference type="EMBL" id="JAHZIJ010000011">
    <property type="protein sequence ID" value="MBW7476225.1"/>
    <property type="molecule type" value="Genomic_DNA"/>
</dbReference>